<dbReference type="Proteomes" id="UP000324194">
    <property type="component" value="Chromosome 1"/>
</dbReference>
<organism evidence="8 9">
    <name type="scientific">Aquicella siphonis</name>
    <dbReference type="NCBI Taxonomy" id="254247"/>
    <lineage>
        <taxon>Bacteria</taxon>
        <taxon>Pseudomonadati</taxon>
        <taxon>Pseudomonadota</taxon>
        <taxon>Gammaproteobacteria</taxon>
        <taxon>Legionellales</taxon>
        <taxon>Coxiellaceae</taxon>
        <taxon>Aquicella</taxon>
    </lineage>
</organism>
<dbReference type="Gene3D" id="3.30.750.24">
    <property type="entry name" value="STAS domain"/>
    <property type="match status" value="1"/>
</dbReference>
<dbReference type="EMBL" id="LR699119">
    <property type="protein sequence ID" value="VVC75675.1"/>
    <property type="molecule type" value="Genomic_DNA"/>
</dbReference>
<keyword evidence="9" id="KW-1185">Reference proteome</keyword>
<feature type="transmembrane region" description="Helical" evidence="6">
    <location>
        <begin position="138"/>
        <end position="155"/>
    </location>
</feature>
<feature type="transmembrane region" description="Helical" evidence="6">
    <location>
        <begin position="63"/>
        <end position="80"/>
    </location>
</feature>
<evidence type="ECO:0000256" key="5">
    <source>
        <dbReference type="SAM" id="MobiDB-lite"/>
    </source>
</evidence>
<dbReference type="GO" id="GO:0016020">
    <property type="term" value="C:membrane"/>
    <property type="evidence" value="ECO:0007669"/>
    <property type="project" value="UniProtKB-SubCell"/>
</dbReference>
<reference evidence="8 9" key="1">
    <citation type="submission" date="2019-08" db="EMBL/GenBank/DDBJ databases">
        <authorList>
            <person name="Guy L."/>
        </authorList>
    </citation>
    <scope>NUCLEOTIDE SEQUENCE [LARGE SCALE GENOMIC DNA]</scope>
    <source>
        <strain evidence="8 9">SGT-108</strain>
    </source>
</reference>
<dbReference type="InterPro" id="IPR011547">
    <property type="entry name" value="SLC26A/SulP_dom"/>
</dbReference>
<feature type="region of interest" description="Disordered" evidence="5">
    <location>
        <begin position="558"/>
        <end position="580"/>
    </location>
</feature>
<accession>A0A5E4PGB3</accession>
<dbReference type="Pfam" id="PF01740">
    <property type="entry name" value="STAS"/>
    <property type="match status" value="1"/>
</dbReference>
<feature type="transmembrane region" description="Helical" evidence="6">
    <location>
        <begin position="341"/>
        <end position="371"/>
    </location>
</feature>
<dbReference type="GO" id="GO:0055085">
    <property type="term" value="P:transmembrane transport"/>
    <property type="evidence" value="ECO:0007669"/>
    <property type="project" value="InterPro"/>
</dbReference>
<evidence type="ECO:0000259" key="7">
    <source>
        <dbReference type="PROSITE" id="PS50801"/>
    </source>
</evidence>
<evidence type="ECO:0000313" key="8">
    <source>
        <dbReference type="EMBL" id="VVC75675.1"/>
    </source>
</evidence>
<evidence type="ECO:0000313" key="9">
    <source>
        <dbReference type="Proteomes" id="UP000324194"/>
    </source>
</evidence>
<dbReference type="InterPro" id="IPR001902">
    <property type="entry name" value="SLC26A/SulP_fam"/>
</dbReference>
<dbReference type="PANTHER" id="PTHR11814">
    <property type="entry name" value="SULFATE TRANSPORTER"/>
    <property type="match status" value="1"/>
</dbReference>
<proteinExistence type="predicted"/>
<evidence type="ECO:0000256" key="3">
    <source>
        <dbReference type="ARBA" id="ARBA00022989"/>
    </source>
</evidence>
<keyword evidence="4 6" id="KW-0472">Membrane</keyword>
<feature type="transmembrane region" description="Helical" evidence="6">
    <location>
        <begin position="262"/>
        <end position="281"/>
    </location>
</feature>
<name>A0A5E4PGB3_9COXI</name>
<gene>
    <name evidence="8" type="primary">dauA_1</name>
    <name evidence="8" type="ORF">AQUSIP_09650</name>
</gene>
<sequence length="580" mass="61670">MAITSELQPGLKVIMLAIIEAYRAGLLDKKHWLPNITAGLIVGVVALPLAMAFAIASGVKPEQGIYTAIVAAVLVGIFGGSRVQIAGPTGAFIVILAHVTAQYGVEGLQTATMLAGIILILMGVMKLGNVIKFIPDPVIVGFTTGIGFIIFAGEWKDFFGLTVNVPLSAHFYEKLLSAGAALPDLNPATTALAVMSLLVMIISPRIFRRLPGPLIAMLAATSLQMIFKFQDVATIGSAFGGIPQHLPTLQFPTVTWNKLIELIGPAFSIALLGAIESLLSASAADGMAGTRHHSNQELIGQGLANMLAPLFGGFAATGAIARTATNIRNGGSSPLSALTHSIFLVLVILLLAPLAVYIPLCTLAAILFVVAYNMSDLPHFVHIIKCAPRYDVVVLLTTFILTVFTDLIIAVNAGVLLAMLFFIRRSSETAGIAQETPDNVHQELKNAGIADLPADTVIYSIQGPLFFGVAEKIEHALAVTHNDPQAIIFRLRHVPFMDMTGLETFSELLTQYHHRGIRIYLCEASANVCQKLANIGILQLVDGKRVYLSLPEAARASQTPEQQAELPAGIPQPATPALTH</sequence>
<dbReference type="RefSeq" id="WP_232051836.1">
    <property type="nucleotide sequence ID" value="NZ_LR699119.1"/>
</dbReference>
<dbReference type="InterPro" id="IPR002645">
    <property type="entry name" value="STAS_dom"/>
</dbReference>
<feature type="transmembrane region" description="Helical" evidence="6">
    <location>
        <begin position="111"/>
        <end position="131"/>
    </location>
</feature>
<feature type="transmembrane region" description="Helical" evidence="6">
    <location>
        <begin position="32"/>
        <end position="57"/>
    </location>
</feature>
<protein>
    <submittedName>
        <fullName evidence="8">C4-dicarboxylic acid transporter DauA</fullName>
    </submittedName>
</protein>
<feature type="transmembrane region" description="Helical" evidence="6">
    <location>
        <begin position="175"/>
        <end position="202"/>
    </location>
</feature>
<keyword evidence="2 6" id="KW-0812">Transmembrane</keyword>
<dbReference type="Pfam" id="PF00916">
    <property type="entry name" value="Sulfate_transp"/>
    <property type="match status" value="1"/>
</dbReference>
<keyword evidence="3 6" id="KW-1133">Transmembrane helix</keyword>
<dbReference type="CDD" id="cd07042">
    <property type="entry name" value="STAS_SulP_like_sulfate_transporter"/>
    <property type="match status" value="1"/>
</dbReference>
<comment type="subcellular location">
    <subcellularLocation>
        <location evidence="1">Membrane</location>
        <topology evidence="1">Multi-pass membrane protein</topology>
    </subcellularLocation>
</comment>
<evidence type="ECO:0000256" key="2">
    <source>
        <dbReference type="ARBA" id="ARBA00022692"/>
    </source>
</evidence>
<evidence type="ECO:0000256" key="1">
    <source>
        <dbReference type="ARBA" id="ARBA00004141"/>
    </source>
</evidence>
<evidence type="ECO:0000256" key="6">
    <source>
        <dbReference type="SAM" id="Phobius"/>
    </source>
</evidence>
<dbReference type="KEGG" id="asip:AQUSIP_09650"/>
<dbReference type="AlphaFoldDB" id="A0A5E4PGB3"/>
<feature type="transmembrane region" description="Helical" evidence="6">
    <location>
        <begin position="392"/>
        <end position="423"/>
    </location>
</feature>
<dbReference type="PROSITE" id="PS50801">
    <property type="entry name" value="STAS"/>
    <property type="match status" value="1"/>
</dbReference>
<dbReference type="InterPro" id="IPR036513">
    <property type="entry name" value="STAS_dom_sf"/>
</dbReference>
<evidence type="ECO:0000256" key="4">
    <source>
        <dbReference type="ARBA" id="ARBA00023136"/>
    </source>
</evidence>
<feature type="transmembrane region" description="Helical" evidence="6">
    <location>
        <begin position="302"/>
        <end position="321"/>
    </location>
</feature>
<dbReference type="SUPFAM" id="SSF52091">
    <property type="entry name" value="SpoIIaa-like"/>
    <property type="match status" value="1"/>
</dbReference>
<feature type="domain" description="STAS" evidence="7">
    <location>
        <begin position="455"/>
        <end position="557"/>
    </location>
</feature>